<name>A0A482VFJ0_ASBVE</name>
<evidence type="ECO:0000313" key="1">
    <source>
        <dbReference type="EMBL" id="RZC18415.1"/>
    </source>
</evidence>
<gene>
    <name evidence="1" type="ORF">BDFB_013531</name>
</gene>
<comment type="caution">
    <text evidence="1">The sequence shown here is derived from an EMBL/GenBank/DDBJ whole genome shotgun (WGS) entry which is preliminary data.</text>
</comment>
<organism evidence="1 2">
    <name type="scientific">Asbolus verrucosus</name>
    <name type="common">Desert ironclad beetle</name>
    <dbReference type="NCBI Taxonomy" id="1661398"/>
    <lineage>
        <taxon>Eukaryota</taxon>
        <taxon>Metazoa</taxon>
        <taxon>Ecdysozoa</taxon>
        <taxon>Arthropoda</taxon>
        <taxon>Hexapoda</taxon>
        <taxon>Insecta</taxon>
        <taxon>Pterygota</taxon>
        <taxon>Neoptera</taxon>
        <taxon>Endopterygota</taxon>
        <taxon>Coleoptera</taxon>
        <taxon>Polyphaga</taxon>
        <taxon>Cucujiformia</taxon>
        <taxon>Tenebrionidae</taxon>
        <taxon>Pimeliinae</taxon>
        <taxon>Asbolus</taxon>
    </lineage>
</organism>
<evidence type="ECO:0000313" key="2">
    <source>
        <dbReference type="Proteomes" id="UP000292052"/>
    </source>
</evidence>
<keyword evidence="2" id="KW-1185">Reference proteome</keyword>
<protein>
    <submittedName>
        <fullName evidence="1">Uncharacterized protein</fullName>
    </submittedName>
</protein>
<dbReference type="Proteomes" id="UP000292052">
    <property type="component" value="Unassembled WGS sequence"/>
</dbReference>
<dbReference type="EMBL" id="QDEB01104189">
    <property type="protein sequence ID" value="RZC18415.1"/>
    <property type="molecule type" value="Genomic_DNA"/>
</dbReference>
<sequence length="24" mass="2803">MVSTILRLNGVRFLCYAVSTKFHF</sequence>
<proteinExistence type="predicted"/>
<reference evidence="1 2" key="1">
    <citation type="submission" date="2017-03" db="EMBL/GenBank/DDBJ databases">
        <title>Genome of the blue death feigning beetle - Asbolus verrucosus.</title>
        <authorList>
            <person name="Rider S.D."/>
        </authorList>
    </citation>
    <scope>NUCLEOTIDE SEQUENCE [LARGE SCALE GENOMIC DNA]</scope>
    <source>
        <strain evidence="1">Butters</strain>
        <tissue evidence="1">Head and leg muscle</tissue>
    </source>
</reference>
<accession>A0A482VFJ0</accession>
<dbReference type="AlphaFoldDB" id="A0A482VFJ0"/>